<comment type="subcellular location">
    <subcellularLocation>
        <location evidence="1">Cell membrane</location>
        <topology evidence="1">Multi-pass membrane protein</topology>
    </subcellularLocation>
</comment>
<dbReference type="GO" id="GO:0005886">
    <property type="term" value="C:plasma membrane"/>
    <property type="evidence" value="ECO:0007669"/>
    <property type="project" value="UniProtKB-SubCell"/>
</dbReference>
<keyword evidence="15" id="KW-1185">Reference proteome</keyword>
<evidence type="ECO:0000256" key="7">
    <source>
        <dbReference type="ARBA" id="ARBA00023170"/>
    </source>
</evidence>
<feature type="compositionally biased region" description="Basic and acidic residues" evidence="11">
    <location>
        <begin position="344"/>
        <end position="359"/>
    </location>
</feature>
<accession>A0A9W9YT81</accession>
<feature type="region of interest" description="Disordered" evidence="11">
    <location>
        <begin position="330"/>
        <end position="359"/>
    </location>
</feature>
<name>A0A9W9YT81_9CNID</name>
<dbReference type="PRINTS" id="PR00237">
    <property type="entry name" value="GPCRRHODOPSN"/>
</dbReference>
<dbReference type="OrthoDB" id="5949920at2759"/>
<evidence type="ECO:0000259" key="13">
    <source>
        <dbReference type="PROSITE" id="PS50262"/>
    </source>
</evidence>
<feature type="transmembrane region" description="Helical" evidence="12">
    <location>
        <begin position="181"/>
        <end position="202"/>
    </location>
</feature>
<dbReference type="CDD" id="cd00637">
    <property type="entry name" value="7tm_classA_rhodopsin-like"/>
    <property type="match status" value="1"/>
</dbReference>
<evidence type="ECO:0000256" key="2">
    <source>
        <dbReference type="ARBA" id="ARBA00022475"/>
    </source>
</evidence>
<evidence type="ECO:0000313" key="14">
    <source>
        <dbReference type="EMBL" id="KAJ7365800.1"/>
    </source>
</evidence>
<dbReference type="Proteomes" id="UP001163046">
    <property type="component" value="Unassembled WGS sequence"/>
</dbReference>
<dbReference type="EMBL" id="MU827302">
    <property type="protein sequence ID" value="KAJ7365800.1"/>
    <property type="molecule type" value="Genomic_DNA"/>
</dbReference>
<protein>
    <recommendedName>
        <fullName evidence="13">G-protein coupled receptors family 1 profile domain-containing protein</fullName>
    </recommendedName>
</protein>
<evidence type="ECO:0000313" key="15">
    <source>
        <dbReference type="Proteomes" id="UP001163046"/>
    </source>
</evidence>
<feature type="compositionally biased region" description="Polar residues" evidence="11">
    <location>
        <begin position="332"/>
        <end position="343"/>
    </location>
</feature>
<evidence type="ECO:0000256" key="10">
    <source>
        <dbReference type="RuleBase" id="RU000688"/>
    </source>
</evidence>
<comment type="similarity">
    <text evidence="10">Belongs to the G-protein coupled receptor 1 family.</text>
</comment>
<feature type="transmembrane region" description="Helical" evidence="12">
    <location>
        <begin position="153"/>
        <end position="175"/>
    </location>
</feature>
<evidence type="ECO:0000256" key="8">
    <source>
        <dbReference type="ARBA" id="ARBA00023180"/>
    </source>
</evidence>
<keyword evidence="5 10" id="KW-0297">G-protein coupled receptor</keyword>
<proteinExistence type="inferred from homology"/>
<evidence type="ECO:0000256" key="3">
    <source>
        <dbReference type="ARBA" id="ARBA00022692"/>
    </source>
</evidence>
<keyword evidence="7 10" id="KW-0675">Receptor</keyword>
<feature type="transmembrane region" description="Helical" evidence="12">
    <location>
        <begin position="255"/>
        <end position="275"/>
    </location>
</feature>
<dbReference type="AlphaFoldDB" id="A0A9W9YT81"/>
<dbReference type="SUPFAM" id="SSF81321">
    <property type="entry name" value="Family A G protein-coupled receptor-like"/>
    <property type="match status" value="1"/>
</dbReference>
<reference evidence="14" key="1">
    <citation type="submission" date="2023-01" db="EMBL/GenBank/DDBJ databases">
        <title>Genome assembly of the deep-sea coral Lophelia pertusa.</title>
        <authorList>
            <person name="Herrera S."/>
            <person name="Cordes E."/>
        </authorList>
    </citation>
    <scope>NUCLEOTIDE SEQUENCE</scope>
    <source>
        <strain evidence="14">USNM1676648</strain>
        <tissue evidence="14">Polyp</tissue>
    </source>
</reference>
<sequence>MHTMNNTVAPKPCLDSTLSLELASFKLSSTLHGFLLSICIVNGLLSVLATLGNSLVLILILKFPSLRTLSNILIFSLALIDVLVGLVVQPAFVVYIAGKMNLVFYCRALLTYLYTEIFCVGLSLITLSLIACERFFAIVYPFKYINYMTKYRLGTIVAVVWAVWLIFNVVCRALRVKNDEFFSPIASGVIGFTLILNIALYFKIFKIIKRHERQIHAQNKVSIEIRARDSRKDDDNSSGQESALSSRETHMARTVAYITGVLVLCYSLLMVTSLADMLIENDAMFDNLLYPLAETATFLNSSLNPFLYCWRCRDLREKIWLVIKGAKYSPSGRLSSPRCTGQKQPDRETSTKREEVHVL</sequence>
<feature type="transmembrane region" description="Helical" evidence="12">
    <location>
        <begin position="287"/>
        <end position="310"/>
    </location>
</feature>
<keyword evidence="8" id="KW-0325">Glycoprotein</keyword>
<organism evidence="14 15">
    <name type="scientific">Desmophyllum pertusum</name>
    <dbReference type="NCBI Taxonomy" id="174260"/>
    <lineage>
        <taxon>Eukaryota</taxon>
        <taxon>Metazoa</taxon>
        <taxon>Cnidaria</taxon>
        <taxon>Anthozoa</taxon>
        <taxon>Hexacorallia</taxon>
        <taxon>Scleractinia</taxon>
        <taxon>Caryophylliina</taxon>
        <taxon>Caryophylliidae</taxon>
        <taxon>Desmophyllum</taxon>
    </lineage>
</organism>
<evidence type="ECO:0000256" key="5">
    <source>
        <dbReference type="ARBA" id="ARBA00023040"/>
    </source>
</evidence>
<evidence type="ECO:0000256" key="11">
    <source>
        <dbReference type="SAM" id="MobiDB-lite"/>
    </source>
</evidence>
<feature type="transmembrane region" description="Helical" evidence="12">
    <location>
        <begin position="109"/>
        <end position="132"/>
    </location>
</feature>
<dbReference type="SMART" id="SM01381">
    <property type="entry name" value="7TM_GPCR_Srsx"/>
    <property type="match status" value="1"/>
</dbReference>
<evidence type="ECO:0000256" key="12">
    <source>
        <dbReference type="SAM" id="Phobius"/>
    </source>
</evidence>
<dbReference type="GO" id="GO:0004930">
    <property type="term" value="F:G protein-coupled receptor activity"/>
    <property type="evidence" value="ECO:0007669"/>
    <property type="project" value="UniProtKB-KW"/>
</dbReference>
<evidence type="ECO:0000256" key="6">
    <source>
        <dbReference type="ARBA" id="ARBA00023136"/>
    </source>
</evidence>
<feature type="transmembrane region" description="Helical" evidence="12">
    <location>
        <begin position="72"/>
        <end position="97"/>
    </location>
</feature>
<dbReference type="InterPro" id="IPR000276">
    <property type="entry name" value="GPCR_Rhodpsn"/>
</dbReference>
<gene>
    <name evidence="14" type="ORF">OS493_002519</name>
</gene>
<evidence type="ECO:0000256" key="1">
    <source>
        <dbReference type="ARBA" id="ARBA00004651"/>
    </source>
</evidence>
<dbReference type="PANTHER" id="PTHR24246">
    <property type="entry name" value="OLFACTORY RECEPTOR AND ADENOSINE RECEPTOR"/>
    <property type="match status" value="1"/>
</dbReference>
<comment type="caution">
    <text evidence="14">The sequence shown here is derived from an EMBL/GenBank/DDBJ whole genome shotgun (WGS) entry which is preliminary data.</text>
</comment>
<evidence type="ECO:0000256" key="4">
    <source>
        <dbReference type="ARBA" id="ARBA00022989"/>
    </source>
</evidence>
<keyword evidence="3 10" id="KW-0812">Transmembrane</keyword>
<feature type="transmembrane region" description="Helical" evidence="12">
    <location>
        <begin position="34"/>
        <end position="60"/>
    </location>
</feature>
<dbReference type="PANTHER" id="PTHR24246:SF27">
    <property type="entry name" value="ADENOSINE RECEPTOR, ISOFORM A"/>
    <property type="match status" value="1"/>
</dbReference>
<dbReference type="Pfam" id="PF00001">
    <property type="entry name" value="7tm_1"/>
    <property type="match status" value="1"/>
</dbReference>
<keyword evidence="2" id="KW-1003">Cell membrane</keyword>
<dbReference type="Gene3D" id="1.20.1070.10">
    <property type="entry name" value="Rhodopsin 7-helix transmembrane proteins"/>
    <property type="match status" value="1"/>
</dbReference>
<keyword evidence="4 12" id="KW-1133">Transmembrane helix</keyword>
<dbReference type="PROSITE" id="PS50262">
    <property type="entry name" value="G_PROTEIN_RECEP_F1_2"/>
    <property type="match status" value="1"/>
</dbReference>
<keyword evidence="9 10" id="KW-0807">Transducer</keyword>
<evidence type="ECO:0000256" key="9">
    <source>
        <dbReference type="ARBA" id="ARBA00023224"/>
    </source>
</evidence>
<dbReference type="InterPro" id="IPR017452">
    <property type="entry name" value="GPCR_Rhodpsn_7TM"/>
</dbReference>
<feature type="domain" description="G-protein coupled receptors family 1 profile" evidence="13">
    <location>
        <begin position="52"/>
        <end position="308"/>
    </location>
</feature>
<keyword evidence="6 12" id="KW-0472">Membrane</keyword>
<dbReference type="PROSITE" id="PS00237">
    <property type="entry name" value="G_PROTEIN_RECEP_F1_1"/>
    <property type="match status" value="1"/>
</dbReference>